<accession>A0AAE4C7P2</accession>
<dbReference type="RefSeq" id="WP_309849599.1">
    <property type="nucleotide sequence ID" value="NZ_BAAAIU010000045.1"/>
</dbReference>
<proteinExistence type="predicted"/>
<evidence type="ECO:0000313" key="2">
    <source>
        <dbReference type="EMBL" id="MDR6891625.1"/>
    </source>
</evidence>
<comment type="caution">
    <text evidence="2">The sequence shown here is derived from an EMBL/GenBank/DDBJ whole genome shotgun (WGS) entry which is preliminary data.</text>
</comment>
<dbReference type="GO" id="GO:0008233">
    <property type="term" value="F:peptidase activity"/>
    <property type="evidence" value="ECO:0007669"/>
    <property type="project" value="UniProtKB-KW"/>
</dbReference>
<organism evidence="2 3">
    <name type="scientific">Falsarthrobacter nasiphocae</name>
    <dbReference type="NCBI Taxonomy" id="189863"/>
    <lineage>
        <taxon>Bacteria</taxon>
        <taxon>Bacillati</taxon>
        <taxon>Actinomycetota</taxon>
        <taxon>Actinomycetes</taxon>
        <taxon>Micrococcales</taxon>
        <taxon>Micrococcaceae</taxon>
        <taxon>Falsarthrobacter</taxon>
    </lineage>
</organism>
<dbReference type="AlphaFoldDB" id="A0AAE4C7P2"/>
<reference evidence="2" key="1">
    <citation type="submission" date="2023-07" db="EMBL/GenBank/DDBJ databases">
        <title>Sequencing the genomes of 1000 actinobacteria strains.</title>
        <authorList>
            <person name="Klenk H.-P."/>
        </authorList>
    </citation>
    <scope>NUCLEOTIDE SEQUENCE</scope>
    <source>
        <strain evidence="2">DSM 13988</strain>
    </source>
</reference>
<keyword evidence="3" id="KW-1185">Reference proteome</keyword>
<dbReference type="SUPFAM" id="SSF55486">
    <property type="entry name" value="Metalloproteases ('zincins'), catalytic domain"/>
    <property type="match status" value="1"/>
</dbReference>
<evidence type="ECO:0000313" key="3">
    <source>
        <dbReference type="Proteomes" id="UP001247307"/>
    </source>
</evidence>
<name>A0AAE4C7P2_9MICC</name>
<protein>
    <submittedName>
        <fullName evidence="2">Zn-dependent protease with MMP-like domain</fullName>
    </submittedName>
</protein>
<evidence type="ECO:0000256" key="1">
    <source>
        <dbReference type="SAM" id="MobiDB-lite"/>
    </source>
</evidence>
<dbReference type="GO" id="GO:0006508">
    <property type="term" value="P:proteolysis"/>
    <property type="evidence" value="ECO:0007669"/>
    <property type="project" value="UniProtKB-KW"/>
</dbReference>
<feature type="region of interest" description="Disordered" evidence="1">
    <location>
        <begin position="1"/>
        <end position="25"/>
    </location>
</feature>
<keyword evidence="2" id="KW-0378">Hydrolase</keyword>
<feature type="compositionally biased region" description="Basic residues" evidence="1">
    <location>
        <begin position="8"/>
        <end position="19"/>
    </location>
</feature>
<sequence length="184" mass="18986">MDSPNTGARRRARNRHGRGARGALLPASLRAARRPLQEFSEIAGRALGALPAHVTERLEGVDVLSLDTPTTEALMPGDDARAPLLGTAQSAAAQAKTAQTRGTGAGADGAGGDGAGGGGAAAGLVGPAPALRDRVLLYRWPILLEAKREKRPVGDVVADVIALQLAVLWGSRPEDVDPRFGQPR</sequence>
<dbReference type="Proteomes" id="UP001247307">
    <property type="component" value="Unassembled WGS sequence"/>
</dbReference>
<keyword evidence="2" id="KW-0645">Protease</keyword>
<gene>
    <name evidence="2" type="ORF">J2S35_000565</name>
</gene>
<dbReference type="EMBL" id="JAVDUI010000001">
    <property type="protein sequence ID" value="MDR6891625.1"/>
    <property type="molecule type" value="Genomic_DNA"/>
</dbReference>